<proteinExistence type="predicted"/>
<organism evidence="4 5">
    <name type="scientific">Kribbella soli</name>
    <dbReference type="NCBI Taxonomy" id="1124743"/>
    <lineage>
        <taxon>Bacteria</taxon>
        <taxon>Bacillati</taxon>
        <taxon>Actinomycetota</taxon>
        <taxon>Actinomycetes</taxon>
        <taxon>Propionibacteriales</taxon>
        <taxon>Kribbellaceae</taxon>
        <taxon>Kribbella</taxon>
    </lineage>
</organism>
<dbReference type="GO" id="GO:0005829">
    <property type="term" value="C:cytosol"/>
    <property type="evidence" value="ECO:0007669"/>
    <property type="project" value="TreeGrafter"/>
</dbReference>
<keyword evidence="5" id="KW-1185">Reference proteome</keyword>
<gene>
    <name evidence="4" type="ORF">E0H45_08865</name>
</gene>
<evidence type="ECO:0000256" key="2">
    <source>
        <dbReference type="SAM" id="MobiDB-lite"/>
    </source>
</evidence>
<feature type="region of interest" description="Disordered" evidence="2">
    <location>
        <begin position="1"/>
        <end position="37"/>
    </location>
</feature>
<dbReference type="SUPFAM" id="SSF50475">
    <property type="entry name" value="FMN-binding split barrel"/>
    <property type="match status" value="1"/>
</dbReference>
<dbReference type="PANTHER" id="PTHR35176">
    <property type="entry name" value="HEME OXYGENASE HI_0854-RELATED"/>
    <property type="match status" value="1"/>
</dbReference>
<dbReference type="NCBIfam" id="TIGR03618">
    <property type="entry name" value="Rv1155_F420"/>
    <property type="match status" value="1"/>
</dbReference>
<dbReference type="GO" id="GO:0070967">
    <property type="term" value="F:coenzyme F420 binding"/>
    <property type="evidence" value="ECO:0007669"/>
    <property type="project" value="TreeGrafter"/>
</dbReference>
<comment type="caution">
    <text evidence="4">The sequence shown here is derived from an EMBL/GenBank/DDBJ whole genome shotgun (WGS) entry which is preliminary data.</text>
</comment>
<dbReference type="EMBL" id="SJJZ01000001">
    <property type="protein sequence ID" value="TCC11373.1"/>
    <property type="molecule type" value="Genomic_DNA"/>
</dbReference>
<protein>
    <submittedName>
        <fullName evidence="4">PPOX class F420-dependent oxidoreductase</fullName>
    </submittedName>
</protein>
<feature type="compositionally biased region" description="Low complexity" evidence="2">
    <location>
        <begin position="1"/>
        <end position="17"/>
    </location>
</feature>
<dbReference type="AlphaFoldDB" id="A0A4R0HLB7"/>
<dbReference type="InterPro" id="IPR052019">
    <property type="entry name" value="F420H2_bilvrd_red/Heme_oxyg"/>
</dbReference>
<keyword evidence="1" id="KW-0560">Oxidoreductase</keyword>
<dbReference type="InterPro" id="IPR011576">
    <property type="entry name" value="Pyridox_Oxase_N"/>
</dbReference>
<reference evidence="4 5" key="1">
    <citation type="submission" date="2019-02" db="EMBL/GenBank/DDBJ databases">
        <title>Kribbella capetownensis sp. nov. and Kribbella speibonae sp. nov., isolated from soil.</title>
        <authorList>
            <person name="Curtis S.M."/>
            <person name="Norton I."/>
            <person name="Everest G.J."/>
            <person name="Meyers P.R."/>
        </authorList>
    </citation>
    <scope>NUCLEOTIDE SEQUENCE [LARGE SCALE GENOMIC DNA]</scope>
    <source>
        <strain evidence="4 5">KCTC 29219</strain>
    </source>
</reference>
<name>A0A4R0HLB7_9ACTN</name>
<evidence type="ECO:0000313" key="4">
    <source>
        <dbReference type="EMBL" id="TCC11373.1"/>
    </source>
</evidence>
<sequence length="175" mass="19420">MRPPVRWSAPSRSAASERPPPPPFWTRPASRPVSSPSTEPILATVEIPGEFHDLLSSTAIALVGTIGKRGEPQVTPLWFLWDGERVRISLVDGRQKLRNLQRNPLISLVIVDPARPTYYVELRGRVDDLVPDPELALEQAVARKYTGGWTDVEPPGTTRYATSIVVERITSQLGH</sequence>
<dbReference type="Gene3D" id="2.30.110.10">
    <property type="entry name" value="Electron Transport, Fmn-binding Protein, Chain A"/>
    <property type="match status" value="1"/>
</dbReference>
<evidence type="ECO:0000256" key="1">
    <source>
        <dbReference type="ARBA" id="ARBA00023002"/>
    </source>
</evidence>
<evidence type="ECO:0000313" key="5">
    <source>
        <dbReference type="Proteomes" id="UP000292346"/>
    </source>
</evidence>
<feature type="domain" description="Pyridoxamine 5'-phosphate oxidase N-terminal" evidence="3">
    <location>
        <begin position="48"/>
        <end position="168"/>
    </location>
</feature>
<accession>A0A4R0HLB7</accession>
<dbReference type="PANTHER" id="PTHR35176:SF6">
    <property type="entry name" value="HEME OXYGENASE HI_0854-RELATED"/>
    <property type="match status" value="1"/>
</dbReference>
<dbReference type="GO" id="GO:0016627">
    <property type="term" value="F:oxidoreductase activity, acting on the CH-CH group of donors"/>
    <property type="evidence" value="ECO:0007669"/>
    <property type="project" value="TreeGrafter"/>
</dbReference>
<dbReference type="InterPro" id="IPR019920">
    <property type="entry name" value="F420-binding_dom_put"/>
</dbReference>
<dbReference type="OrthoDB" id="162914at2"/>
<dbReference type="Pfam" id="PF01243">
    <property type="entry name" value="PNPOx_N"/>
    <property type="match status" value="1"/>
</dbReference>
<evidence type="ECO:0000259" key="3">
    <source>
        <dbReference type="Pfam" id="PF01243"/>
    </source>
</evidence>
<dbReference type="Proteomes" id="UP000292346">
    <property type="component" value="Unassembled WGS sequence"/>
</dbReference>
<dbReference type="InterPro" id="IPR012349">
    <property type="entry name" value="Split_barrel_FMN-bd"/>
</dbReference>